<dbReference type="AlphaFoldDB" id="G7TAS0"/>
<dbReference type="Gene3D" id="3.40.50.2000">
    <property type="entry name" value="Glycogen Phosphorylase B"/>
    <property type="match status" value="2"/>
</dbReference>
<evidence type="ECO:0000313" key="1">
    <source>
        <dbReference type="EMBL" id="AEQ96032.1"/>
    </source>
</evidence>
<name>G7TAS0_XANOB</name>
<dbReference type="SUPFAM" id="SSF53756">
    <property type="entry name" value="UDP-Glycosyltransferase/glycogen phosphorylase"/>
    <property type="match status" value="1"/>
</dbReference>
<proteinExistence type="predicted"/>
<dbReference type="HOGENOM" id="CLU_009583_6_0_6"/>
<dbReference type="eggNOG" id="COG0438">
    <property type="taxonomic scope" value="Bacteria"/>
</dbReference>
<accession>G7TAS0</accession>
<reference evidence="1 2" key="1">
    <citation type="journal article" date="2011" name="J. Bacteriol.">
        <title>Two new complete genome sequences offer insight into host and tissue specificity of plant pathogenic Xanthomonas spp.</title>
        <authorList>
            <person name="Bogdanove A.J."/>
            <person name="Koebnik R."/>
            <person name="Lu H."/>
            <person name="Furutani A."/>
            <person name="Angiuoli S.V."/>
            <person name="Patil P.B."/>
            <person name="Van Sluys M.A."/>
            <person name="Ryan R.P."/>
            <person name="Meyer D.F."/>
            <person name="Han S.W."/>
            <person name="Aparna G."/>
            <person name="Rajaram M."/>
            <person name="Delcher A.L."/>
            <person name="Phillippy A.M."/>
            <person name="Puiu D."/>
            <person name="Schatz M.C."/>
            <person name="Shumway M."/>
            <person name="Sommer D.D."/>
            <person name="Trapnell C."/>
            <person name="Benahmed F."/>
            <person name="Dimitrov G."/>
            <person name="Madupu R."/>
            <person name="Radune D."/>
            <person name="Sullivan S."/>
            <person name="Jha G."/>
            <person name="Ishihara H."/>
            <person name="Lee S.W."/>
            <person name="Pandey A."/>
            <person name="Sharma V."/>
            <person name="Sriariyanun M."/>
            <person name="Szurek B."/>
            <person name="Vera-Cruz C.M."/>
            <person name="Dorman K.S."/>
            <person name="Ronald P.C."/>
            <person name="Verdier V."/>
            <person name="Dow J.M."/>
            <person name="Sonti R.V."/>
            <person name="Tsuge S."/>
            <person name="Brendel V.P."/>
            <person name="Rabinowicz P.D."/>
            <person name="Leach J.E."/>
            <person name="White F.F."/>
            <person name="Salzberg S.L."/>
        </authorList>
    </citation>
    <scope>NUCLEOTIDE SEQUENCE [LARGE SCALE GENOMIC DNA]</scope>
    <source>
        <strain evidence="1 2">BLS256</strain>
    </source>
</reference>
<sequence>MSALASPSMTRAATQPQVTVLFSTEKPNANTNPYLTQLYDALPAAVHPRFFSMRDALLSRYDVLHLHWPEYLLRHPTAAGTLAKQICAALLLLKLQLTGTPVVRTLHNLAPHEDRGWRERSLLRWIDRLTRRWIRINATTPPRPPFTDTILHGHYRDWFATMEQSSTVPGRLLHFGLIRPYKGVETLLEVMHKVDDARVTLRIVGNPATPQMRSLVEDACTQDPRIGALLAYVEEPVLAREVSEAELVVLPYRQMHNSGTLLLALSLARPVLAPWSESNAAIAEEVGPGWVFLYEGEFDAPLLTGMLDKVRAAPRGPLPDLSRRDWPRIGQLHYRTYLEALGKDGDAALRPQRHLR</sequence>
<dbReference type="RefSeq" id="WP_014502862.1">
    <property type="nucleotide sequence ID" value="NC_017267.2"/>
</dbReference>
<dbReference type="Proteomes" id="UP000008851">
    <property type="component" value="Chromosome"/>
</dbReference>
<gene>
    <name evidence="1" type="primary">gumI</name>
    <name evidence="1" type="ORF">XOC_1874</name>
</gene>
<organism evidence="1 2">
    <name type="scientific">Xanthomonas oryzae pv. oryzicola (strain BLS256)</name>
    <dbReference type="NCBI Taxonomy" id="383407"/>
    <lineage>
        <taxon>Bacteria</taxon>
        <taxon>Pseudomonadati</taxon>
        <taxon>Pseudomonadota</taxon>
        <taxon>Gammaproteobacteria</taxon>
        <taxon>Lysobacterales</taxon>
        <taxon>Lysobacteraceae</taxon>
        <taxon>Xanthomonas</taxon>
    </lineage>
</organism>
<dbReference type="EMBL" id="CP003057">
    <property type="protein sequence ID" value="AEQ96032.1"/>
    <property type="molecule type" value="Genomic_DNA"/>
</dbReference>
<dbReference type="KEGG" id="xor:XOC_1874"/>
<keyword evidence="1" id="KW-0808">Transferase</keyword>
<dbReference type="GO" id="GO:0016740">
    <property type="term" value="F:transferase activity"/>
    <property type="evidence" value="ECO:0007669"/>
    <property type="project" value="UniProtKB-KW"/>
</dbReference>
<protein>
    <submittedName>
        <fullName evidence="1">Exopolysaccharide xanthan biosynthesis glycosyltransferase GumI</fullName>
    </submittedName>
</protein>
<evidence type="ECO:0000313" key="2">
    <source>
        <dbReference type="Proteomes" id="UP000008851"/>
    </source>
</evidence>
<dbReference type="Pfam" id="PF13692">
    <property type="entry name" value="Glyco_trans_1_4"/>
    <property type="match status" value="1"/>
</dbReference>